<sequence length="203" mass="22322">MPAQEPPADPAPRPPRTGGRTRSQEARSAVLAAAVELLEEIGYQAVTIERIAARAGVAKSTIYRWWKSKAALVLDAYRETVEQRMPDPDTGSTAEDLTVFVAALHSVTERPLRARALRGLMAEAQLDPDFAEPFGAWVQSRRAVVLRVLARGVDRGELPRATDLEALTDQLFGLFWYRLLVGHLPLDPARAPQLVAQLLNSAH</sequence>
<gene>
    <name evidence="7" type="ORF">F4556_004852</name>
</gene>
<dbReference type="RefSeq" id="WP_221503687.1">
    <property type="nucleotide sequence ID" value="NZ_JACHJR010000001.1"/>
</dbReference>
<dbReference type="PANTHER" id="PTHR30055">
    <property type="entry name" value="HTH-TYPE TRANSCRIPTIONAL REGULATOR RUTR"/>
    <property type="match status" value="1"/>
</dbReference>
<dbReference type="GO" id="GO:0003700">
    <property type="term" value="F:DNA-binding transcription factor activity"/>
    <property type="evidence" value="ECO:0007669"/>
    <property type="project" value="TreeGrafter"/>
</dbReference>
<dbReference type="InterPro" id="IPR011075">
    <property type="entry name" value="TetR_C"/>
</dbReference>
<proteinExistence type="predicted"/>
<feature type="domain" description="HTH tetR-type" evidence="6">
    <location>
        <begin position="24"/>
        <end position="84"/>
    </location>
</feature>
<feature type="region of interest" description="Disordered" evidence="5">
    <location>
        <begin position="1"/>
        <end position="25"/>
    </location>
</feature>
<dbReference type="Pfam" id="PF00440">
    <property type="entry name" value="TetR_N"/>
    <property type="match status" value="1"/>
</dbReference>
<evidence type="ECO:0000313" key="8">
    <source>
        <dbReference type="Proteomes" id="UP000573327"/>
    </source>
</evidence>
<evidence type="ECO:0000256" key="5">
    <source>
        <dbReference type="SAM" id="MobiDB-lite"/>
    </source>
</evidence>
<evidence type="ECO:0000256" key="1">
    <source>
        <dbReference type="ARBA" id="ARBA00023015"/>
    </source>
</evidence>
<dbReference type="Proteomes" id="UP000573327">
    <property type="component" value="Unassembled WGS sequence"/>
</dbReference>
<keyword evidence="1" id="KW-0805">Transcription regulation</keyword>
<dbReference type="PROSITE" id="PS50977">
    <property type="entry name" value="HTH_TETR_2"/>
    <property type="match status" value="1"/>
</dbReference>
<dbReference type="InterPro" id="IPR050109">
    <property type="entry name" value="HTH-type_TetR-like_transc_reg"/>
</dbReference>
<dbReference type="AlphaFoldDB" id="A0A7W7WIZ2"/>
<evidence type="ECO:0000313" key="7">
    <source>
        <dbReference type="EMBL" id="MBB4949317.1"/>
    </source>
</evidence>
<evidence type="ECO:0000259" key="6">
    <source>
        <dbReference type="PROSITE" id="PS50977"/>
    </source>
</evidence>
<feature type="DNA-binding region" description="H-T-H motif" evidence="4">
    <location>
        <begin position="47"/>
        <end position="66"/>
    </location>
</feature>
<reference evidence="7 8" key="1">
    <citation type="submission" date="2020-08" db="EMBL/GenBank/DDBJ databases">
        <title>Sequencing the genomes of 1000 actinobacteria strains.</title>
        <authorList>
            <person name="Klenk H.-P."/>
        </authorList>
    </citation>
    <scope>NUCLEOTIDE SEQUENCE [LARGE SCALE GENOMIC DNA]</scope>
    <source>
        <strain evidence="7 8">DSM 44786</strain>
    </source>
</reference>
<organism evidence="7 8">
    <name type="scientific">Kitasatospora gansuensis</name>
    <dbReference type="NCBI Taxonomy" id="258050"/>
    <lineage>
        <taxon>Bacteria</taxon>
        <taxon>Bacillati</taxon>
        <taxon>Actinomycetota</taxon>
        <taxon>Actinomycetes</taxon>
        <taxon>Kitasatosporales</taxon>
        <taxon>Streptomycetaceae</taxon>
        <taxon>Kitasatospora</taxon>
    </lineage>
</organism>
<dbReference type="InterPro" id="IPR036271">
    <property type="entry name" value="Tet_transcr_reg_TetR-rel_C_sf"/>
</dbReference>
<comment type="caution">
    <text evidence="7">The sequence shown here is derived from an EMBL/GenBank/DDBJ whole genome shotgun (WGS) entry which is preliminary data.</text>
</comment>
<evidence type="ECO:0000256" key="3">
    <source>
        <dbReference type="ARBA" id="ARBA00023163"/>
    </source>
</evidence>
<dbReference type="InterPro" id="IPR001647">
    <property type="entry name" value="HTH_TetR"/>
</dbReference>
<evidence type="ECO:0000256" key="2">
    <source>
        <dbReference type="ARBA" id="ARBA00023125"/>
    </source>
</evidence>
<dbReference type="Gene3D" id="1.10.357.10">
    <property type="entry name" value="Tetracycline Repressor, domain 2"/>
    <property type="match status" value="1"/>
</dbReference>
<accession>A0A7W7WIZ2</accession>
<dbReference type="GO" id="GO:0000976">
    <property type="term" value="F:transcription cis-regulatory region binding"/>
    <property type="evidence" value="ECO:0007669"/>
    <property type="project" value="TreeGrafter"/>
</dbReference>
<dbReference type="Gene3D" id="1.10.10.60">
    <property type="entry name" value="Homeodomain-like"/>
    <property type="match status" value="1"/>
</dbReference>
<dbReference type="SUPFAM" id="SSF48498">
    <property type="entry name" value="Tetracyclin repressor-like, C-terminal domain"/>
    <property type="match status" value="1"/>
</dbReference>
<dbReference type="PANTHER" id="PTHR30055:SF148">
    <property type="entry name" value="TETR-FAMILY TRANSCRIPTIONAL REGULATOR"/>
    <property type="match status" value="1"/>
</dbReference>
<dbReference type="SUPFAM" id="SSF46689">
    <property type="entry name" value="Homeodomain-like"/>
    <property type="match status" value="1"/>
</dbReference>
<name>A0A7W7WIZ2_9ACTN</name>
<evidence type="ECO:0000256" key="4">
    <source>
        <dbReference type="PROSITE-ProRule" id="PRU00335"/>
    </source>
</evidence>
<feature type="compositionally biased region" description="Pro residues" evidence="5">
    <location>
        <begin position="1"/>
        <end position="15"/>
    </location>
</feature>
<dbReference type="Pfam" id="PF16859">
    <property type="entry name" value="TetR_C_11"/>
    <property type="match status" value="1"/>
</dbReference>
<protein>
    <submittedName>
        <fullName evidence="7">AcrR family transcriptional regulator</fullName>
    </submittedName>
</protein>
<keyword evidence="3" id="KW-0804">Transcription</keyword>
<dbReference type="InterPro" id="IPR009057">
    <property type="entry name" value="Homeodomain-like_sf"/>
</dbReference>
<keyword evidence="8" id="KW-1185">Reference proteome</keyword>
<dbReference type="PRINTS" id="PR00455">
    <property type="entry name" value="HTHTETR"/>
</dbReference>
<dbReference type="EMBL" id="JACHJR010000001">
    <property type="protein sequence ID" value="MBB4949317.1"/>
    <property type="molecule type" value="Genomic_DNA"/>
</dbReference>
<keyword evidence="2 4" id="KW-0238">DNA-binding</keyword>